<dbReference type="GO" id="GO:0016020">
    <property type="term" value="C:membrane"/>
    <property type="evidence" value="ECO:0007669"/>
    <property type="project" value="TreeGrafter"/>
</dbReference>
<dbReference type="Gene3D" id="1.25.40.10">
    <property type="entry name" value="Tetratricopeptide repeat domain"/>
    <property type="match status" value="1"/>
</dbReference>
<evidence type="ECO:0000313" key="4">
    <source>
        <dbReference type="EMBL" id="KAG2498347.1"/>
    </source>
</evidence>
<sequence>MQYALGQVGRLRMGTVQEQLQTIANLSEAGEPAVVPDLAACLGVPELQAATEEAMWSIFMRSRDPRLNELMTEGCAYLRSPALYDKALGVFDMMIQLQPSFTEAYNKRATTLFMMDRYEDSIEDCRRVLQMQPYHFGAASGLGLCLLRLSRFEEALAAFEGALAIHPGMDNIRRFAGELKKQLRSSSEADD</sequence>
<keyword evidence="1" id="KW-0677">Repeat</keyword>
<proteinExistence type="predicted"/>
<dbReference type="SUPFAM" id="SSF48452">
    <property type="entry name" value="TPR-like"/>
    <property type="match status" value="1"/>
</dbReference>
<dbReference type="GO" id="GO:0006620">
    <property type="term" value="P:post-translational protein targeting to endoplasmic reticulum membrane"/>
    <property type="evidence" value="ECO:0007669"/>
    <property type="project" value="TreeGrafter"/>
</dbReference>
<evidence type="ECO:0000256" key="3">
    <source>
        <dbReference type="PROSITE-ProRule" id="PRU00339"/>
    </source>
</evidence>
<dbReference type="OrthoDB" id="2335338at2759"/>
<dbReference type="InterPro" id="IPR011990">
    <property type="entry name" value="TPR-like_helical_dom_sf"/>
</dbReference>
<name>A0A835Y8Q7_9CHLO</name>
<dbReference type="GO" id="GO:0060090">
    <property type="term" value="F:molecular adaptor activity"/>
    <property type="evidence" value="ECO:0007669"/>
    <property type="project" value="TreeGrafter"/>
</dbReference>
<evidence type="ECO:0000256" key="2">
    <source>
        <dbReference type="ARBA" id="ARBA00022803"/>
    </source>
</evidence>
<dbReference type="AlphaFoldDB" id="A0A835Y8Q7"/>
<keyword evidence="5" id="KW-1185">Reference proteome</keyword>
<evidence type="ECO:0000256" key="1">
    <source>
        <dbReference type="ARBA" id="ARBA00022737"/>
    </source>
</evidence>
<dbReference type="PANTHER" id="PTHR45831:SF2">
    <property type="entry name" value="LD24721P"/>
    <property type="match status" value="1"/>
</dbReference>
<dbReference type="GO" id="GO:0072380">
    <property type="term" value="C:TRC complex"/>
    <property type="evidence" value="ECO:0007669"/>
    <property type="project" value="TreeGrafter"/>
</dbReference>
<organism evidence="4 5">
    <name type="scientific">Edaphochlamys debaryana</name>
    <dbReference type="NCBI Taxonomy" id="47281"/>
    <lineage>
        <taxon>Eukaryota</taxon>
        <taxon>Viridiplantae</taxon>
        <taxon>Chlorophyta</taxon>
        <taxon>core chlorophytes</taxon>
        <taxon>Chlorophyceae</taxon>
        <taxon>CS clade</taxon>
        <taxon>Chlamydomonadales</taxon>
        <taxon>Chlamydomonadales incertae sedis</taxon>
        <taxon>Edaphochlamys</taxon>
    </lineage>
</organism>
<accession>A0A835Y8Q7</accession>
<dbReference type="PROSITE" id="PS50005">
    <property type="entry name" value="TPR"/>
    <property type="match status" value="2"/>
</dbReference>
<dbReference type="PANTHER" id="PTHR45831">
    <property type="entry name" value="LD24721P"/>
    <property type="match status" value="1"/>
</dbReference>
<dbReference type="InterPro" id="IPR047150">
    <property type="entry name" value="SGT"/>
</dbReference>
<dbReference type="SMART" id="SM00028">
    <property type="entry name" value="TPR"/>
    <property type="match status" value="2"/>
</dbReference>
<dbReference type="InterPro" id="IPR019734">
    <property type="entry name" value="TPR_rpt"/>
</dbReference>
<protein>
    <recommendedName>
        <fullName evidence="6">Tetratricopeptide repeat protein</fullName>
    </recommendedName>
</protein>
<evidence type="ECO:0000313" key="5">
    <source>
        <dbReference type="Proteomes" id="UP000612055"/>
    </source>
</evidence>
<reference evidence="4" key="1">
    <citation type="journal article" date="2020" name="bioRxiv">
        <title>Comparative genomics of Chlamydomonas.</title>
        <authorList>
            <person name="Craig R.J."/>
            <person name="Hasan A.R."/>
            <person name="Ness R.W."/>
            <person name="Keightley P.D."/>
        </authorList>
    </citation>
    <scope>NUCLEOTIDE SEQUENCE</scope>
    <source>
        <strain evidence="4">CCAP 11/70</strain>
    </source>
</reference>
<dbReference type="Proteomes" id="UP000612055">
    <property type="component" value="Unassembled WGS sequence"/>
</dbReference>
<comment type="caution">
    <text evidence="4">The sequence shown here is derived from an EMBL/GenBank/DDBJ whole genome shotgun (WGS) entry which is preliminary data.</text>
</comment>
<evidence type="ECO:0008006" key="6">
    <source>
        <dbReference type="Google" id="ProtNLM"/>
    </source>
</evidence>
<feature type="repeat" description="TPR" evidence="3">
    <location>
        <begin position="102"/>
        <end position="135"/>
    </location>
</feature>
<dbReference type="Pfam" id="PF13432">
    <property type="entry name" value="TPR_16"/>
    <property type="match status" value="1"/>
</dbReference>
<dbReference type="EMBL" id="JAEHOE010000010">
    <property type="protein sequence ID" value="KAG2498347.1"/>
    <property type="molecule type" value="Genomic_DNA"/>
</dbReference>
<feature type="repeat" description="TPR" evidence="3">
    <location>
        <begin position="136"/>
        <end position="169"/>
    </location>
</feature>
<gene>
    <name evidence="4" type="ORF">HYH03_003606</name>
</gene>
<keyword evidence="2 3" id="KW-0802">TPR repeat</keyword>